<gene>
    <name evidence="1" type="ORF">PHYPA_017463</name>
</gene>
<evidence type="ECO:0000313" key="2">
    <source>
        <dbReference type="EnsemblPlants" id="PAC:32930898.CDS.1"/>
    </source>
</evidence>
<proteinExistence type="predicted"/>
<dbReference type="AlphaFoldDB" id="A0A2K1JM67"/>
<dbReference type="EnsemblPlants" id="Pp3c13_16250V3.1">
    <property type="protein sequence ID" value="PAC:32930898.CDS.1"/>
    <property type="gene ID" value="Pp3c13_16250"/>
</dbReference>
<organism evidence="1">
    <name type="scientific">Physcomitrium patens</name>
    <name type="common">Spreading-leaved earth moss</name>
    <name type="synonym">Physcomitrella patens</name>
    <dbReference type="NCBI Taxonomy" id="3218"/>
    <lineage>
        <taxon>Eukaryota</taxon>
        <taxon>Viridiplantae</taxon>
        <taxon>Streptophyta</taxon>
        <taxon>Embryophyta</taxon>
        <taxon>Bryophyta</taxon>
        <taxon>Bryophytina</taxon>
        <taxon>Bryopsida</taxon>
        <taxon>Funariidae</taxon>
        <taxon>Funariales</taxon>
        <taxon>Funariaceae</taxon>
        <taxon>Physcomitrium</taxon>
    </lineage>
</organism>
<dbReference type="InParanoid" id="A0A2K1JM67"/>
<dbReference type="Proteomes" id="UP000006727">
    <property type="component" value="Chromosome 13"/>
</dbReference>
<dbReference type="EnsemblPlants" id="Pp3c13_16250V3.2">
    <property type="protein sequence ID" value="PAC:32930899.CDS.1"/>
    <property type="gene ID" value="Pp3c13_16250"/>
</dbReference>
<accession>A0A2K1JM67</accession>
<protein>
    <submittedName>
        <fullName evidence="1 2">Uncharacterized protein</fullName>
    </submittedName>
</protein>
<reference evidence="1 3" key="1">
    <citation type="journal article" date="2008" name="Science">
        <title>The Physcomitrella genome reveals evolutionary insights into the conquest of land by plants.</title>
        <authorList>
            <person name="Rensing S."/>
            <person name="Lang D."/>
            <person name="Zimmer A."/>
            <person name="Terry A."/>
            <person name="Salamov A."/>
            <person name="Shapiro H."/>
            <person name="Nishiyama T."/>
            <person name="Perroud P.-F."/>
            <person name="Lindquist E."/>
            <person name="Kamisugi Y."/>
            <person name="Tanahashi T."/>
            <person name="Sakakibara K."/>
            <person name="Fujita T."/>
            <person name="Oishi K."/>
            <person name="Shin-I T."/>
            <person name="Kuroki Y."/>
            <person name="Toyoda A."/>
            <person name="Suzuki Y."/>
            <person name="Hashimoto A."/>
            <person name="Yamaguchi K."/>
            <person name="Sugano A."/>
            <person name="Kohara Y."/>
            <person name="Fujiyama A."/>
            <person name="Anterola A."/>
            <person name="Aoki S."/>
            <person name="Ashton N."/>
            <person name="Barbazuk W.B."/>
            <person name="Barker E."/>
            <person name="Bennetzen J."/>
            <person name="Bezanilla M."/>
            <person name="Blankenship R."/>
            <person name="Cho S.H."/>
            <person name="Dutcher S."/>
            <person name="Estelle M."/>
            <person name="Fawcett J.A."/>
            <person name="Gundlach H."/>
            <person name="Hanada K."/>
            <person name="Heyl A."/>
            <person name="Hicks K.A."/>
            <person name="Hugh J."/>
            <person name="Lohr M."/>
            <person name="Mayer K."/>
            <person name="Melkozernov A."/>
            <person name="Murata T."/>
            <person name="Nelson D."/>
            <person name="Pils B."/>
            <person name="Prigge M."/>
            <person name="Reiss B."/>
            <person name="Renner T."/>
            <person name="Rombauts S."/>
            <person name="Rushton P."/>
            <person name="Sanderfoot A."/>
            <person name="Schween G."/>
            <person name="Shiu S.-H."/>
            <person name="Stueber K."/>
            <person name="Theodoulou F.L."/>
            <person name="Tu H."/>
            <person name="Van de Peer Y."/>
            <person name="Verrier P.J."/>
            <person name="Waters E."/>
            <person name="Wood A."/>
            <person name="Yang L."/>
            <person name="Cove D."/>
            <person name="Cuming A."/>
            <person name="Hasebe M."/>
            <person name="Lucas S."/>
            <person name="Mishler D.B."/>
            <person name="Reski R."/>
            <person name="Grigoriev I."/>
            <person name="Quatrano R.S."/>
            <person name="Boore J.L."/>
        </authorList>
    </citation>
    <scope>NUCLEOTIDE SEQUENCE [LARGE SCALE GENOMIC DNA]</scope>
    <source>
        <strain evidence="2 3">cv. Gransden 2004</strain>
    </source>
</reference>
<evidence type="ECO:0000313" key="1">
    <source>
        <dbReference type="EMBL" id="PNR42633.1"/>
    </source>
</evidence>
<name>A0A2K1JM67_PHYPA</name>
<sequence>MQKASPHPTLNRQLERRKKICRRKSRCKTFERPVMPLQSPSYCNGSTKWLQLPRLGMPSRQQSTDQSLTGK</sequence>
<evidence type="ECO:0000313" key="3">
    <source>
        <dbReference type="Proteomes" id="UP000006727"/>
    </source>
</evidence>
<dbReference type="EMBL" id="ABEU02000013">
    <property type="protein sequence ID" value="PNR42633.1"/>
    <property type="molecule type" value="Genomic_DNA"/>
</dbReference>
<reference evidence="1 3" key="2">
    <citation type="journal article" date="2018" name="Plant J.">
        <title>The Physcomitrella patens chromosome-scale assembly reveals moss genome structure and evolution.</title>
        <authorList>
            <person name="Lang D."/>
            <person name="Ullrich K.K."/>
            <person name="Murat F."/>
            <person name="Fuchs J."/>
            <person name="Jenkins J."/>
            <person name="Haas F.B."/>
            <person name="Piednoel M."/>
            <person name="Gundlach H."/>
            <person name="Van Bel M."/>
            <person name="Meyberg R."/>
            <person name="Vives C."/>
            <person name="Morata J."/>
            <person name="Symeonidi A."/>
            <person name="Hiss M."/>
            <person name="Muchero W."/>
            <person name="Kamisugi Y."/>
            <person name="Saleh O."/>
            <person name="Blanc G."/>
            <person name="Decker E.L."/>
            <person name="van Gessel N."/>
            <person name="Grimwood J."/>
            <person name="Hayes R.D."/>
            <person name="Graham S.W."/>
            <person name="Gunter L.E."/>
            <person name="McDaniel S.F."/>
            <person name="Hoernstein S.N.W."/>
            <person name="Larsson A."/>
            <person name="Li F.W."/>
            <person name="Perroud P.F."/>
            <person name="Phillips J."/>
            <person name="Ranjan P."/>
            <person name="Rokshar D.S."/>
            <person name="Rothfels C.J."/>
            <person name="Schneider L."/>
            <person name="Shu S."/>
            <person name="Stevenson D.W."/>
            <person name="Thummler F."/>
            <person name="Tillich M."/>
            <person name="Villarreal Aguilar J.C."/>
            <person name="Widiez T."/>
            <person name="Wong G.K."/>
            <person name="Wymore A."/>
            <person name="Zhang Y."/>
            <person name="Zimmer A.D."/>
            <person name="Quatrano R.S."/>
            <person name="Mayer K.F.X."/>
            <person name="Goodstein D."/>
            <person name="Casacuberta J.M."/>
            <person name="Vandepoele K."/>
            <person name="Reski R."/>
            <person name="Cuming A.C."/>
            <person name="Tuskan G.A."/>
            <person name="Maumus F."/>
            <person name="Salse J."/>
            <person name="Schmutz J."/>
            <person name="Rensing S.A."/>
        </authorList>
    </citation>
    <scope>NUCLEOTIDE SEQUENCE [LARGE SCALE GENOMIC DNA]</scope>
    <source>
        <strain evidence="2 3">cv. Gransden 2004</strain>
    </source>
</reference>
<reference evidence="2" key="3">
    <citation type="submission" date="2020-12" db="UniProtKB">
        <authorList>
            <consortium name="EnsemblPlants"/>
        </authorList>
    </citation>
    <scope>IDENTIFICATION</scope>
</reference>
<keyword evidence="3" id="KW-1185">Reference proteome</keyword>
<dbReference type="Gramene" id="Pp3c13_16250V3.1">
    <property type="protein sequence ID" value="PAC:32930898.CDS.1"/>
    <property type="gene ID" value="Pp3c13_16250"/>
</dbReference>
<dbReference type="Gramene" id="Pp3c13_16250V3.2">
    <property type="protein sequence ID" value="PAC:32930899.CDS.1"/>
    <property type="gene ID" value="Pp3c13_16250"/>
</dbReference>